<dbReference type="NCBIfam" id="TIGR00815">
    <property type="entry name" value="sulP"/>
    <property type="match status" value="1"/>
</dbReference>
<dbReference type="InterPro" id="IPR001902">
    <property type="entry name" value="SLC26A/SulP_fam"/>
</dbReference>
<dbReference type="EMBL" id="JACSQE010000006">
    <property type="protein sequence ID" value="MBD7998688.1"/>
    <property type="molecule type" value="Genomic_DNA"/>
</dbReference>
<feature type="transmembrane region" description="Helical" evidence="6">
    <location>
        <begin position="401"/>
        <end position="434"/>
    </location>
</feature>
<evidence type="ECO:0000256" key="5">
    <source>
        <dbReference type="SAM" id="MobiDB-lite"/>
    </source>
</evidence>
<evidence type="ECO:0000313" key="8">
    <source>
        <dbReference type="EMBL" id="MBD7998688.1"/>
    </source>
</evidence>
<keyword evidence="4 6" id="KW-0472">Membrane</keyword>
<reference evidence="8 9" key="1">
    <citation type="submission" date="2020-08" db="EMBL/GenBank/DDBJ databases">
        <title>A Genomic Blueprint of the Chicken Gut Microbiome.</title>
        <authorList>
            <person name="Gilroy R."/>
            <person name="Ravi A."/>
            <person name="Getino M."/>
            <person name="Pursley I."/>
            <person name="Horton D.L."/>
            <person name="Alikhan N.-F."/>
            <person name="Baker D."/>
            <person name="Gharbi K."/>
            <person name="Hall N."/>
            <person name="Watson M."/>
            <person name="Adriaenssens E.M."/>
            <person name="Foster-Nyarko E."/>
            <person name="Jarju S."/>
            <person name="Secka A."/>
            <person name="Antonio M."/>
            <person name="Oren A."/>
            <person name="Chaudhuri R."/>
            <person name="La Ragione R.M."/>
            <person name="Hildebrand F."/>
            <person name="Pallen M.J."/>
        </authorList>
    </citation>
    <scope>NUCLEOTIDE SEQUENCE [LARGE SCALE GENOMIC DNA]</scope>
    <source>
        <strain evidence="8 9">Sa2CUA8</strain>
    </source>
</reference>
<evidence type="ECO:0000256" key="1">
    <source>
        <dbReference type="ARBA" id="ARBA00004141"/>
    </source>
</evidence>
<dbReference type="CDD" id="cd07042">
    <property type="entry name" value="STAS_SulP_like_sulfate_transporter"/>
    <property type="match status" value="1"/>
</dbReference>
<feature type="transmembrane region" description="Helical" evidence="6">
    <location>
        <begin position="48"/>
        <end position="74"/>
    </location>
</feature>
<proteinExistence type="predicted"/>
<feature type="transmembrane region" description="Helical" evidence="6">
    <location>
        <begin position="185"/>
        <end position="204"/>
    </location>
</feature>
<feature type="region of interest" description="Disordered" evidence="5">
    <location>
        <begin position="579"/>
        <end position="598"/>
    </location>
</feature>
<accession>A0ABR8V1M7</accession>
<feature type="transmembrane region" description="Helical" evidence="6">
    <location>
        <begin position="211"/>
        <end position="230"/>
    </location>
</feature>
<keyword evidence="2 6" id="KW-0812">Transmembrane</keyword>
<feature type="transmembrane region" description="Helical" evidence="6">
    <location>
        <begin position="145"/>
        <end position="165"/>
    </location>
</feature>
<dbReference type="InterPro" id="IPR002645">
    <property type="entry name" value="STAS_dom"/>
</dbReference>
<dbReference type="Pfam" id="PF00916">
    <property type="entry name" value="Sulfate_transp"/>
    <property type="match status" value="1"/>
</dbReference>
<dbReference type="InterPro" id="IPR011547">
    <property type="entry name" value="SLC26A/SulP_dom"/>
</dbReference>
<evidence type="ECO:0000256" key="3">
    <source>
        <dbReference type="ARBA" id="ARBA00022989"/>
    </source>
</evidence>
<dbReference type="Pfam" id="PF01740">
    <property type="entry name" value="STAS"/>
    <property type="match status" value="1"/>
</dbReference>
<name>A0ABR8V1M7_9CELL</name>
<dbReference type="RefSeq" id="WP_191790391.1">
    <property type="nucleotide sequence ID" value="NZ_JACSQE010000006.1"/>
</dbReference>
<keyword evidence="3 6" id="KW-1133">Transmembrane helix</keyword>
<feature type="domain" description="STAS" evidence="7">
    <location>
        <begin position="471"/>
        <end position="574"/>
    </location>
</feature>
<comment type="caution">
    <text evidence="8">The sequence shown here is derived from an EMBL/GenBank/DDBJ whole genome shotgun (WGS) entry which is preliminary data.</text>
</comment>
<evidence type="ECO:0000256" key="2">
    <source>
        <dbReference type="ARBA" id="ARBA00022692"/>
    </source>
</evidence>
<dbReference type="PROSITE" id="PS50801">
    <property type="entry name" value="STAS"/>
    <property type="match status" value="1"/>
</dbReference>
<feature type="transmembrane region" description="Helical" evidence="6">
    <location>
        <begin position="81"/>
        <end position="100"/>
    </location>
</feature>
<sequence>MPTSTRPPTRAQRPWFVFASLQGYRGAWLRGDVVAGLTVWAVLVPESLAYATIAGVSPVVGLYAAVPSLILYAAFGSSRHLVVGPMSATAALSASVVAAFRPGDDAAFVALTTAVALVTGVLCLVAGIARLGFLASFISEPVLKGFIVGLALTIVIGQVPALLGVDKGEGNFFEKLWTILTELGTAHPLTVVLGLGSLAAVLAIKRWLPKVPGSLVVVGIGIALVLLLGLDDDGVDIVGPIQAGLPALGLPTGVDRNTWTDLVGPAAGVMLVGFAEALGAAKTYASREGYDIDANRELVGMGAANLGSGLASGMVVNGSLSKTAVNGGAGAKSQVSGLVAAVLTLLTLLFLTPVFESLPEATLAAVVIAAVIELVDVKALRRLYRLATPRSKALYGGAARHDFWAALAAMLGVLVFDTLPGLVLGIVLSLFLLLDRASRPHVAVLVRSSHGVWVDRARRIATGKDGGRGVEGALVVRVESGLFFANADTVRAAVRRLVADASPRVVVLDAETVPFVDVEAAEMLVTLHRDLDRVGARLALARDVGQVRDVLRGAVGPDEMPPTYPDVDTALRDLLPAAAAGSGSAGGAGEPAAGASPA</sequence>
<evidence type="ECO:0000256" key="4">
    <source>
        <dbReference type="ARBA" id="ARBA00023136"/>
    </source>
</evidence>
<keyword evidence="9" id="KW-1185">Reference proteome</keyword>
<protein>
    <submittedName>
        <fullName evidence="8">SulP family inorganic anion transporter</fullName>
    </submittedName>
</protein>
<dbReference type="InterPro" id="IPR036513">
    <property type="entry name" value="STAS_dom_sf"/>
</dbReference>
<dbReference type="PROSITE" id="PS01130">
    <property type="entry name" value="SLC26A"/>
    <property type="match status" value="1"/>
</dbReference>
<comment type="subcellular location">
    <subcellularLocation>
        <location evidence="1">Membrane</location>
        <topology evidence="1">Multi-pass membrane protein</topology>
    </subcellularLocation>
</comment>
<organism evidence="8 9">
    <name type="scientific">Oerskovia gallyi</name>
    <dbReference type="NCBI Taxonomy" id="2762226"/>
    <lineage>
        <taxon>Bacteria</taxon>
        <taxon>Bacillati</taxon>
        <taxon>Actinomycetota</taxon>
        <taxon>Actinomycetes</taxon>
        <taxon>Micrococcales</taxon>
        <taxon>Cellulomonadaceae</taxon>
        <taxon>Oerskovia</taxon>
    </lineage>
</organism>
<dbReference type="SUPFAM" id="SSF52091">
    <property type="entry name" value="SpoIIaa-like"/>
    <property type="match status" value="1"/>
</dbReference>
<dbReference type="PANTHER" id="PTHR11814">
    <property type="entry name" value="SULFATE TRANSPORTER"/>
    <property type="match status" value="1"/>
</dbReference>
<evidence type="ECO:0000259" key="7">
    <source>
        <dbReference type="PROSITE" id="PS50801"/>
    </source>
</evidence>
<feature type="transmembrane region" description="Helical" evidence="6">
    <location>
        <begin position="335"/>
        <end position="355"/>
    </location>
</feature>
<evidence type="ECO:0000313" key="9">
    <source>
        <dbReference type="Proteomes" id="UP000633601"/>
    </source>
</evidence>
<feature type="transmembrane region" description="Helical" evidence="6">
    <location>
        <begin position="106"/>
        <end position="133"/>
    </location>
</feature>
<dbReference type="Proteomes" id="UP000633601">
    <property type="component" value="Unassembled WGS sequence"/>
</dbReference>
<gene>
    <name evidence="8" type="ORF">H9640_09005</name>
</gene>
<dbReference type="Gene3D" id="3.30.750.24">
    <property type="entry name" value="STAS domain"/>
    <property type="match status" value="1"/>
</dbReference>
<evidence type="ECO:0000256" key="6">
    <source>
        <dbReference type="SAM" id="Phobius"/>
    </source>
</evidence>
<dbReference type="InterPro" id="IPR018045">
    <property type="entry name" value="S04_transporter_CS"/>
</dbReference>